<keyword evidence="6" id="KW-1185">Reference proteome</keyword>
<dbReference type="GO" id="GO:0016787">
    <property type="term" value="F:hydrolase activity"/>
    <property type="evidence" value="ECO:0007669"/>
    <property type="project" value="UniProtKB-KW"/>
</dbReference>
<sequence length="693" mass="73893">MTVLATFVVVAAGFVAISQSSPVVESRAAVAVSNAKSSLTLVYQNNLNLTDDKNHIGALILGPVPQANAAAACALLNEKLISKATLQKHEADFNDALSYQDYAKYTDAEQGYYIENGVVSVGNRVSYSSATGSSRKQLPVLCTQSANNGSSTAGPVSGSTLSVAAGGNTFVGFRNQKSFRFLGIPYADTPKRFKYSSLYSNKGQTIQATAYGSSCAQGGSGSEDCLFLNVETPYIPKAGSKKQLRPVLFWIHGGGFTGGTGADALSYGGNLASKEDLVVVNINYRLSTLGFLAVPGTDIKGNYGIADQITALDWVVANIASFGGDPEKITISGESAGAGSVRTLLGSPKAIGKYQGAIAMSNLGGGVTLGLDGDYGTTYSSYYTIPQSYAVAGPQIFAAAGCNSTDVSAQIACLEKVPAATIVGLNTVARYVVQDGTYVTTPNLILSTRNPNTAHIPVIFGIIRNDGASFSTYPETPISNHTQGLEIALGINSTWADRIIASNLFPLTSTGNLTLDSFNVSQRVATDKTFRCIDQSTVYSGVNSGAFTKAYFYQFERTIGGYDPNNLGQPLNDNPRNPYFRFHGADMPWLFGTLDRIREPEDLWSEQLVSSYFASFVRSGDPNPSLGYLDVRGYDKVIEGVKKYGSWGQIDATKKSGDEIRLLDWPSKSASFQDVEQCDWLGYPLDYYLKGGK</sequence>
<organism evidence="5 6">
    <name type="scientific">Clathrospora elynae</name>
    <dbReference type="NCBI Taxonomy" id="706981"/>
    <lineage>
        <taxon>Eukaryota</taxon>
        <taxon>Fungi</taxon>
        <taxon>Dikarya</taxon>
        <taxon>Ascomycota</taxon>
        <taxon>Pezizomycotina</taxon>
        <taxon>Dothideomycetes</taxon>
        <taxon>Pleosporomycetidae</taxon>
        <taxon>Pleosporales</taxon>
        <taxon>Diademaceae</taxon>
        <taxon>Clathrospora</taxon>
    </lineage>
</organism>
<keyword evidence="3" id="KW-0732">Signal</keyword>
<evidence type="ECO:0000256" key="1">
    <source>
        <dbReference type="ARBA" id="ARBA00005964"/>
    </source>
</evidence>
<dbReference type="PANTHER" id="PTHR43142:SF3">
    <property type="entry name" value="PUTATIVE (AFU_ORTHOLOGUE AFUA_3G09070)-RELATED"/>
    <property type="match status" value="1"/>
</dbReference>
<dbReference type="OrthoDB" id="408631at2759"/>
<dbReference type="InterPro" id="IPR029058">
    <property type="entry name" value="AB_hydrolase_fold"/>
</dbReference>
<dbReference type="PANTHER" id="PTHR43142">
    <property type="entry name" value="CARBOXYLIC ESTER HYDROLASE"/>
    <property type="match status" value="1"/>
</dbReference>
<comment type="similarity">
    <text evidence="1 3">Belongs to the type-B carboxylesterase/lipase family.</text>
</comment>
<gene>
    <name evidence="5" type="ORF">EJ02DRAFT_353723</name>
</gene>
<evidence type="ECO:0000256" key="3">
    <source>
        <dbReference type="RuleBase" id="RU361235"/>
    </source>
</evidence>
<dbReference type="EC" id="3.1.1.-" evidence="3"/>
<dbReference type="SUPFAM" id="SSF53474">
    <property type="entry name" value="alpha/beta-Hydrolases"/>
    <property type="match status" value="1"/>
</dbReference>
<dbReference type="Proteomes" id="UP000800038">
    <property type="component" value="Unassembled WGS sequence"/>
</dbReference>
<dbReference type="PROSITE" id="PS00122">
    <property type="entry name" value="CARBOXYLESTERASE_B_1"/>
    <property type="match status" value="1"/>
</dbReference>
<dbReference type="FunFam" id="3.40.50.1820:FF:000342">
    <property type="entry name" value="Carboxylic ester hydrolase"/>
    <property type="match status" value="1"/>
</dbReference>
<evidence type="ECO:0000259" key="4">
    <source>
        <dbReference type="Pfam" id="PF00135"/>
    </source>
</evidence>
<keyword evidence="2 3" id="KW-0378">Hydrolase</keyword>
<name>A0A6A5SGD7_9PLEO</name>
<dbReference type="AlphaFoldDB" id="A0A6A5SGD7"/>
<feature type="domain" description="Carboxylesterase type B" evidence="4">
    <location>
        <begin position="178"/>
        <end position="632"/>
    </location>
</feature>
<dbReference type="Gene3D" id="3.40.50.1820">
    <property type="entry name" value="alpha/beta hydrolase"/>
    <property type="match status" value="1"/>
</dbReference>
<evidence type="ECO:0000313" key="6">
    <source>
        <dbReference type="Proteomes" id="UP000800038"/>
    </source>
</evidence>
<dbReference type="EMBL" id="ML976095">
    <property type="protein sequence ID" value="KAF1938820.1"/>
    <property type="molecule type" value="Genomic_DNA"/>
</dbReference>
<reference evidence="5" key="1">
    <citation type="journal article" date="2020" name="Stud. Mycol.">
        <title>101 Dothideomycetes genomes: a test case for predicting lifestyles and emergence of pathogens.</title>
        <authorList>
            <person name="Haridas S."/>
            <person name="Albert R."/>
            <person name="Binder M."/>
            <person name="Bloem J."/>
            <person name="Labutti K."/>
            <person name="Salamov A."/>
            <person name="Andreopoulos B."/>
            <person name="Baker S."/>
            <person name="Barry K."/>
            <person name="Bills G."/>
            <person name="Bluhm B."/>
            <person name="Cannon C."/>
            <person name="Castanera R."/>
            <person name="Culley D."/>
            <person name="Daum C."/>
            <person name="Ezra D."/>
            <person name="Gonzalez J."/>
            <person name="Henrissat B."/>
            <person name="Kuo A."/>
            <person name="Liang C."/>
            <person name="Lipzen A."/>
            <person name="Lutzoni F."/>
            <person name="Magnuson J."/>
            <person name="Mondo S."/>
            <person name="Nolan M."/>
            <person name="Ohm R."/>
            <person name="Pangilinan J."/>
            <person name="Park H.-J."/>
            <person name="Ramirez L."/>
            <person name="Alfaro M."/>
            <person name="Sun H."/>
            <person name="Tritt A."/>
            <person name="Yoshinaga Y."/>
            <person name="Zwiers L.-H."/>
            <person name="Turgeon B."/>
            <person name="Goodwin S."/>
            <person name="Spatafora J."/>
            <person name="Crous P."/>
            <person name="Grigoriev I."/>
        </authorList>
    </citation>
    <scope>NUCLEOTIDE SEQUENCE</scope>
    <source>
        <strain evidence="5">CBS 161.51</strain>
    </source>
</reference>
<accession>A0A6A5SGD7</accession>
<feature type="signal peptide" evidence="3">
    <location>
        <begin position="1"/>
        <end position="20"/>
    </location>
</feature>
<evidence type="ECO:0000313" key="5">
    <source>
        <dbReference type="EMBL" id="KAF1938820.1"/>
    </source>
</evidence>
<protein>
    <recommendedName>
        <fullName evidence="3">Carboxylic ester hydrolase</fullName>
        <ecNumber evidence="3">3.1.1.-</ecNumber>
    </recommendedName>
</protein>
<dbReference type="Pfam" id="PF00135">
    <property type="entry name" value="COesterase"/>
    <property type="match status" value="1"/>
</dbReference>
<dbReference type="InterPro" id="IPR019826">
    <property type="entry name" value="Carboxylesterase_B_AS"/>
</dbReference>
<dbReference type="InterPro" id="IPR002018">
    <property type="entry name" value="CarbesteraseB"/>
</dbReference>
<evidence type="ECO:0000256" key="2">
    <source>
        <dbReference type="ARBA" id="ARBA00022801"/>
    </source>
</evidence>
<feature type="chain" id="PRO_5025718376" description="Carboxylic ester hydrolase" evidence="3">
    <location>
        <begin position="21"/>
        <end position="693"/>
    </location>
</feature>
<proteinExistence type="inferred from homology"/>